<dbReference type="GeneID" id="72185351"/>
<protein>
    <submittedName>
        <fullName evidence="1">Uncharacterized protein</fullName>
    </submittedName>
</protein>
<dbReference type="RefSeq" id="WP_248652224.1">
    <property type="nucleotide sequence ID" value="NZ_CP096659.1"/>
</dbReference>
<dbReference type="KEGG" id="halx:M0R89_09090"/>
<accession>A0A8U0HYQ7</accession>
<organism evidence="1 2">
    <name type="scientific">Halorussus limi</name>
    <dbReference type="NCBI Taxonomy" id="2938695"/>
    <lineage>
        <taxon>Archaea</taxon>
        <taxon>Methanobacteriati</taxon>
        <taxon>Methanobacteriota</taxon>
        <taxon>Stenosarchaea group</taxon>
        <taxon>Halobacteria</taxon>
        <taxon>Halobacteriales</taxon>
        <taxon>Haladaptataceae</taxon>
        <taxon>Halorussus</taxon>
    </lineage>
</organism>
<keyword evidence="2" id="KW-1185">Reference proteome</keyword>
<evidence type="ECO:0000313" key="1">
    <source>
        <dbReference type="EMBL" id="UPV76190.1"/>
    </source>
</evidence>
<dbReference type="EMBL" id="CP096659">
    <property type="protein sequence ID" value="UPV76190.1"/>
    <property type="molecule type" value="Genomic_DNA"/>
</dbReference>
<proteinExistence type="predicted"/>
<evidence type="ECO:0000313" key="2">
    <source>
        <dbReference type="Proteomes" id="UP000830729"/>
    </source>
</evidence>
<dbReference type="Proteomes" id="UP000830729">
    <property type="component" value="Chromosome"/>
</dbReference>
<sequence>MVSLVTLFWVGVVALLWVGLVAAIWALVSAGSEYPQEVPQTPTND</sequence>
<dbReference type="AlphaFoldDB" id="A0A8U0HYQ7"/>
<gene>
    <name evidence="1" type="ORF">M0R89_09090</name>
</gene>
<reference evidence="1 2" key="1">
    <citation type="submission" date="2022-04" db="EMBL/GenBank/DDBJ databases">
        <title>Diverse halophilic archaea isolated from saline environments.</title>
        <authorList>
            <person name="Cui H.-L."/>
        </authorList>
    </citation>
    <scope>NUCLEOTIDE SEQUENCE [LARGE SCALE GENOMIC DNA]</scope>
    <source>
        <strain evidence="1 2">XZYJT49</strain>
    </source>
</reference>
<name>A0A8U0HYQ7_9EURY</name>